<name>A0A812E686_ACAPH</name>
<feature type="transmembrane region" description="Helical" evidence="5">
    <location>
        <begin position="201"/>
        <end position="226"/>
    </location>
</feature>
<evidence type="ECO:0000313" key="7">
    <source>
        <dbReference type="EMBL" id="CAE1318079.1"/>
    </source>
</evidence>
<reference evidence="7" key="1">
    <citation type="submission" date="2021-01" db="EMBL/GenBank/DDBJ databases">
        <authorList>
            <person name="Li R."/>
            <person name="Bekaert M."/>
        </authorList>
    </citation>
    <scope>NUCLEOTIDE SEQUENCE</scope>
    <source>
        <strain evidence="7">Farmed</strain>
    </source>
</reference>
<feature type="domain" description="G-protein coupled receptors family 1 profile" evidence="6">
    <location>
        <begin position="51"/>
        <end position="286"/>
    </location>
</feature>
<sequence>MSVHFFSVLENIIRLVGFQLYVSVGGNVTLLPSLTVLTSQSFLSCKSYGYSNALILLLIILSRKHMSTSTNNYLIGLATADLIFLTIMSLRLWGIMVSEYHINTWLIFIAYSEIFLKMFNLTSVWITVVLAMERFIAICYPYRAMLMCTVRRARWIVLSIYVASFLCQLPQFLKYKIVSSTNEFNQISYNLHMTSVSNNKLYMIIYAWVLEGLLGVILPFLLILGLNTRLIYEIHKSTKYLQRQIGATCRASCAITSEQLKITTMLIGMCVVFLVCQAPYVVYNYLMSVKLTIEKFWITFKRIFCLRYCQSREPSQNYNNCTAKNTAQRSNSLLMSKETTI</sequence>
<dbReference type="InterPro" id="IPR017452">
    <property type="entry name" value="GPCR_Rhodpsn_7TM"/>
</dbReference>
<keyword evidence="3 5" id="KW-1133">Transmembrane helix</keyword>
<dbReference type="InterPro" id="IPR052954">
    <property type="entry name" value="GPCR-Ligand_Int"/>
</dbReference>
<feature type="transmembrane region" description="Helical" evidence="5">
    <location>
        <begin position="12"/>
        <end position="35"/>
    </location>
</feature>
<keyword evidence="4 5" id="KW-0472">Membrane</keyword>
<evidence type="ECO:0000256" key="3">
    <source>
        <dbReference type="ARBA" id="ARBA00022989"/>
    </source>
</evidence>
<feature type="transmembrane region" description="Helical" evidence="5">
    <location>
        <begin position="105"/>
        <end position="132"/>
    </location>
</feature>
<evidence type="ECO:0000259" key="6">
    <source>
        <dbReference type="PROSITE" id="PS50262"/>
    </source>
</evidence>
<dbReference type="Pfam" id="PF00001">
    <property type="entry name" value="7tm_1"/>
    <property type="match status" value="1"/>
</dbReference>
<dbReference type="GO" id="GO:0016020">
    <property type="term" value="C:membrane"/>
    <property type="evidence" value="ECO:0007669"/>
    <property type="project" value="UniProtKB-SubCell"/>
</dbReference>
<dbReference type="EMBL" id="CAHIKZ030004998">
    <property type="protein sequence ID" value="CAE1318079.1"/>
    <property type="molecule type" value="Genomic_DNA"/>
</dbReference>
<evidence type="ECO:0000256" key="2">
    <source>
        <dbReference type="ARBA" id="ARBA00022692"/>
    </source>
</evidence>
<comment type="subcellular location">
    <subcellularLocation>
        <location evidence="1">Membrane</location>
    </subcellularLocation>
</comment>
<comment type="caution">
    <text evidence="7">The sequence shown here is derived from an EMBL/GenBank/DDBJ whole genome shotgun (WGS) entry which is preliminary data.</text>
</comment>
<dbReference type="PROSITE" id="PS50262">
    <property type="entry name" value="G_PROTEIN_RECEP_F1_2"/>
    <property type="match status" value="1"/>
</dbReference>
<accession>A0A812E686</accession>
<feature type="transmembrane region" description="Helical" evidence="5">
    <location>
        <begin position="73"/>
        <end position="93"/>
    </location>
</feature>
<evidence type="ECO:0000313" key="8">
    <source>
        <dbReference type="Proteomes" id="UP000597762"/>
    </source>
</evidence>
<organism evidence="7 8">
    <name type="scientific">Acanthosepion pharaonis</name>
    <name type="common">Pharaoh cuttlefish</name>
    <name type="synonym">Sepia pharaonis</name>
    <dbReference type="NCBI Taxonomy" id="158019"/>
    <lineage>
        <taxon>Eukaryota</taxon>
        <taxon>Metazoa</taxon>
        <taxon>Spiralia</taxon>
        <taxon>Lophotrochozoa</taxon>
        <taxon>Mollusca</taxon>
        <taxon>Cephalopoda</taxon>
        <taxon>Coleoidea</taxon>
        <taxon>Decapodiformes</taxon>
        <taxon>Sepiida</taxon>
        <taxon>Sepiina</taxon>
        <taxon>Sepiidae</taxon>
        <taxon>Acanthosepion</taxon>
    </lineage>
</organism>
<evidence type="ECO:0000256" key="5">
    <source>
        <dbReference type="SAM" id="Phobius"/>
    </source>
</evidence>
<dbReference type="AlphaFoldDB" id="A0A812E686"/>
<proteinExistence type="predicted"/>
<gene>
    <name evidence="7" type="ORF">SPHA_68576</name>
</gene>
<feature type="transmembrane region" description="Helical" evidence="5">
    <location>
        <begin position="153"/>
        <end position="173"/>
    </location>
</feature>
<keyword evidence="2 5" id="KW-0812">Transmembrane</keyword>
<dbReference type="SUPFAM" id="SSF81321">
    <property type="entry name" value="Family A G protein-coupled receptor-like"/>
    <property type="match status" value="1"/>
</dbReference>
<keyword evidence="8" id="KW-1185">Reference proteome</keyword>
<dbReference type="InterPro" id="IPR000276">
    <property type="entry name" value="GPCR_Rhodpsn"/>
</dbReference>
<dbReference type="PANTHER" id="PTHR46641:SF2">
    <property type="entry name" value="FMRFAMIDE RECEPTOR"/>
    <property type="match status" value="1"/>
</dbReference>
<dbReference type="OrthoDB" id="6286129at2759"/>
<evidence type="ECO:0000256" key="4">
    <source>
        <dbReference type="ARBA" id="ARBA00023136"/>
    </source>
</evidence>
<dbReference type="PRINTS" id="PR00237">
    <property type="entry name" value="GPCRRHODOPSN"/>
</dbReference>
<dbReference type="Proteomes" id="UP000597762">
    <property type="component" value="Unassembled WGS sequence"/>
</dbReference>
<evidence type="ECO:0000256" key="1">
    <source>
        <dbReference type="ARBA" id="ARBA00004370"/>
    </source>
</evidence>
<dbReference type="GO" id="GO:0004930">
    <property type="term" value="F:G protein-coupled receptor activity"/>
    <property type="evidence" value="ECO:0007669"/>
    <property type="project" value="InterPro"/>
</dbReference>
<feature type="transmembrane region" description="Helical" evidence="5">
    <location>
        <begin position="266"/>
        <end position="286"/>
    </location>
</feature>
<dbReference type="CDD" id="cd14978">
    <property type="entry name" value="7tmA_FMRFamide_R-like"/>
    <property type="match status" value="1"/>
</dbReference>
<dbReference type="PANTHER" id="PTHR46641">
    <property type="entry name" value="FMRFAMIDE RECEPTOR-RELATED"/>
    <property type="match status" value="1"/>
</dbReference>
<dbReference type="Gene3D" id="1.20.1070.10">
    <property type="entry name" value="Rhodopsin 7-helix transmembrane proteins"/>
    <property type="match status" value="1"/>
</dbReference>
<protein>
    <recommendedName>
        <fullName evidence="6">G-protein coupled receptors family 1 profile domain-containing protein</fullName>
    </recommendedName>
</protein>